<keyword evidence="3" id="KW-1185">Reference proteome</keyword>
<gene>
    <name evidence="2" type="ORF">NDU88_003398</name>
</gene>
<proteinExistence type="predicted"/>
<protein>
    <submittedName>
        <fullName evidence="2">Uncharacterized protein</fullName>
    </submittedName>
</protein>
<evidence type="ECO:0000313" key="2">
    <source>
        <dbReference type="EMBL" id="KAJ1186617.1"/>
    </source>
</evidence>
<evidence type="ECO:0000256" key="1">
    <source>
        <dbReference type="SAM" id="MobiDB-lite"/>
    </source>
</evidence>
<organism evidence="2 3">
    <name type="scientific">Pleurodeles waltl</name>
    <name type="common">Iberian ribbed newt</name>
    <dbReference type="NCBI Taxonomy" id="8319"/>
    <lineage>
        <taxon>Eukaryota</taxon>
        <taxon>Metazoa</taxon>
        <taxon>Chordata</taxon>
        <taxon>Craniata</taxon>
        <taxon>Vertebrata</taxon>
        <taxon>Euteleostomi</taxon>
        <taxon>Amphibia</taxon>
        <taxon>Batrachia</taxon>
        <taxon>Caudata</taxon>
        <taxon>Salamandroidea</taxon>
        <taxon>Salamandridae</taxon>
        <taxon>Pleurodelinae</taxon>
        <taxon>Pleurodeles</taxon>
    </lineage>
</organism>
<comment type="caution">
    <text evidence="2">The sequence shown here is derived from an EMBL/GenBank/DDBJ whole genome shotgun (WGS) entry which is preliminary data.</text>
</comment>
<sequence>MDGDKDRMGGESSARSSHRGDGLSGSRNKVGGNRMNKIGEHSQGRGTVKELIEDEEEMGRKGETDVVDDGSEGEVDRVEQMVAVGWARQRGGTGLTGGRGRQL</sequence>
<reference evidence="2" key="1">
    <citation type="journal article" date="2022" name="bioRxiv">
        <title>Sequencing and chromosome-scale assembly of the giantPleurodeles waltlgenome.</title>
        <authorList>
            <person name="Brown T."/>
            <person name="Elewa A."/>
            <person name="Iarovenko S."/>
            <person name="Subramanian E."/>
            <person name="Araus A.J."/>
            <person name="Petzold A."/>
            <person name="Susuki M."/>
            <person name="Suzuki K.-i.T."/>
            <person name="Hayashi T."/>
            <person name="Toyoda A."/>
            <person name="Oliveira C."/>
            <person name="Osipova E."/>
            <person name="Leigh N.D."/>
            <person name="Simon A."/>
            <person name="Yun M.H."/>
        </authorList>
    </citation>
    <scope>NUCLEOTIDE SEQUENCE</scope>
    <source>
        <strain evidence="2">20211129_DDA</strain>
        <tissue evidence="2">Liver</tissue>
    </source>
</reference>
<accession>A0AAV7UG18</accession>
<name>A0AAV7UG18_PLEWA</name>
<dbReference type="EMBL" id="JANPWB010000005">
    <property type="protein sequence ID" value="KAJ1186617.1"/>
    <property type="molecule type" value="Genomic_DNA"/>
</dbReference>
<feature type="region of interest" description="Disordered" evidence="1">
    <location>
        <begin position="1"/>
        <end position="75"/>
    </location>
</feature>
<dbReference type="AlphaFoldDB" id="A0AAV7UG18"/>
<dbReference type="Proteomes" id="UP001066276">
    <property type="component" value="Chromosome 3_1"/>
</dbReference>
<feature type="compositionally biased region" description="Basic and acidic residues" evidence="1">
    <location>
        <begin position="37"/>
        <end position="51"/>
    </location>
</feature>
<evidence type="ECO:0000313" key="3">
    <source>
        <dbReference type="Proteomes" id="UP001066276"/>
    </source>
</evidence>